<evidence type="ECO:0000256" key="1">
    <source>
        <dbReference type="SAM" id="MobiDB-lite"/>
    </source>
</evidence>
<dbReference type="AlphaFoldDB" id="A0A6A5SCD6"/>
<name>A0A6A5SCD6_9PLEO</name>
<gene>
    <name evidence="2" type="ORF">EJ02DRAFT_459812</name>
</gene>
<evidence type="ECO:0000313" key="2">
    <source>
        <dbReference type="EMBL" id="KAF1936116.1"/>
    </source>
</evidence>
<keyword evidence="3" id="KW-1185">Reference proteome</keyword>
<feature type="compositionally biased region" description="Pro residues" evidence="1">
    <location>
        <begin position="46"/>
        <end position="60"/>
    </location>
</feature>
<accession>A0A6A5SCD6</accession>
<dbReference type="OrthoDB" id="3691979at2759"/>
<proteinExistence type="predicted"/>
<reference evidence="2" key="1">
    <citation type="journal article" date="2020" name="Stud. Mycol.">
        <title>101 Dothideomycetes genomes: a test case for predicting lifestyles and emergence of pathogens.</title>
        <authorList>
            <person name="Haridas S."/>
            <person name="Albert R."/>
            <person name="Binder M."/>
            <person name="Bloem J."/>
            <person name="Labutti K."/>
            <person name="Salamov A."/>
            <person name="Andreopoulos B."/>
            <person name="Baker S."/>
            <person name="Barry K."/>
            <person name="Bills G."/>
            <person name="Bluhm B."/>
            <person name="Cannon C."/>
            <person name="Castanera R."/>
            <person name="Culley D."/>
            <person name="Daum C."/>
            <person name="Ezra D."/>
            <person name="Gonzalez J."/>
            <person name="Henrissat B."/>
            <person name="Kuo A."/>
            <person name="Liang C."/>
            <person name="Lipzen A."/>
            <person name="Lutzoni F."/>
            <person name="Magnuson J."/>
            <person name="Mondo S."/>
            <person name="Nolan M."/>
            <person name="Ohm R."/>
            <person name="Pangilinan J."/>
            <person name="Park H.-J."/>
            <person name="Ramirez L."/>
            <person name="Alfaro M."/>
            <person name="Sun H."/>
            <person name="Tritt A."/>
            <person name="Yoshinaga Y."/>
            <person name="Zwiers L.-H."/>
            <person name="Turgeon B."/>
            <person name="Goodwin S."/>
            <person name="Spatafora J."/>
            <person name="Crous P."/>
            <person name="Grigoriev I."/>
        </authorList>
    </citation>
    <scope>NUCLEOTIDE SEQUENCE</scope>
    <source>
        <strain evidence="2">CBS 161.51</strain>
    </source>
</reference>
<dbReference type="EMBL" id="ML976210">
    <property type="protein sequence ID" value="KAF1936116.1"/>
    <property type="molecule type" value="Genomic_DNA"/>
</dbReference>
<organism evidence="2 3">
    <name type="scientific">Clathrospora elynae</name>
    <dbReference type="NCBI Taxonomy" id="706981"/>
    <lineage>
        <taxon>Eukaryota</taxon>
        <taxon>Fungi</taxon>
        <taxon>Dikarya</taxon>
        <taxon>Ascomycota</taxon>
        <taxon>Pezizomycotina</taxon>
        <taxon>Dothideomycetes</taxon>
        <taxon>Pleosporomycetidae</taxon>
        <taxon>Pleosporales</taxon>
        <taxon>Diademaceae</taxon>
        <taxon>Clathrospora</taxon>
    </lineage>
</organism>
<sequence>MAGKRARVDTLAIATTVPATKRTRVALRHCGTASQPVPVDTQPSSLSPPPSPPPPPPPQSPRQALVASSQAPNFEATIQASRAEATILPPNKGSEQATIATSAAGGEAIDTGFVWVEDNYKGFDWSCYPNHCKPPTTLSSQASWVYNYGYRIALHSNLSKILWICHYCYRHKYTILGRGVLDVSSLLSSPARHL</sequence>
<dbReference type="Proteomes" id="UP000800038">
    <property type="component" value="Unassembled WGS sequence"/>
</dbReference>
<feature type="region of interest" description="Disordered" evidence="1">
    <location>
        <begin position="32"/>
        <end position="70"/>
    </location>
</feature>
<protein>
    <submittedName>
        <fullName evidence="2">Uncharacterized protein</fullName>
    </submittedName>
</protein>
<evidence type="ECO:0000313" key="3">
    <source>
        <dbReference type="Proteomes" id="UP000800038"/>
    </source>
</evidence>